<sequence>NRFCISDLNLIQLWQWNNRQNLTFAGDLTSDGYISTQQLAQAWKQKFPGLFPGKKDNYLPYKTCPVWLRDIEQNNETLSQKRIFESKMEYREMLNNISQRLGFKYETQAETILSVYQMCRYVVLLVSISTEACNAIKSKVLTGFNFLSEIPQQPLAMITFTDTPMLLATLSALGARQDSAPLTGDNYRTPL</sequence>
<keyword evidence="5" id="KW-1185">Reference proteome</keyword>
<accession>A0A0L7K4P6</accession>
<organism evidence="4 5">
    <name type="scientific">Operophtera brumata</name>
    <name type="common">Winter moth</name>
    <name type="synonym">Phalaena brumata</name>
    <dbReference type="NCBI Taxonomy" id="104452"/>
    <lineage>
        <taxon>Eukaryota</taxon>
        <taxon>Metazoa</taxon>
        <taxon>Ecdysozoa</taxon>
        <taxon>Arthropoda</taxon>
        <taxon>Hexapoda</taxon>
        <taxon>Insecta</taxon>
        <taxon>Pterygota</taxon>
        <taxon>Neoptera</taxon>
        <taxon>Endopterygota</taxon>
        <taxon>Lepidoptera</taxon>
        <taxon>Glossata</taxon>
        <taxon>Ditrysia</taxon>
        <taxon>Geometroidea</taxon>
        <taxon>Geometridae</taxon>
        <taxon>Larentiinae</taxon>
        <taxon>Operophtera</taxon>
    </lineage>
</organism>
<dbReference type="PANTHER" id="PTHR20963:SF8">
    <property type="entry name" value="MULTIPLE INOSITOL POLYPHOSPHATE PHOSPHATASE 1"/>
    <property type="match status" value="1"/>
</dbReference>
<evidence type="ECO:0000313" key="4">
    <source>
        <dbReference type="EMBL" id="KOB58192.1"/>
    </source>
</evidence>
<dbReference type="GO" id="GO:0052745">
    <property type="term" value="F:inositol phosphate phosphatase activity"/>
    <property type="evidence" value="ECO:0007669"/>
    <property type="project" value="TreeGrafter"/>
</dbReference>
<feature type="non-terminal residue" evidence="4">
    <location>
        <position position="191"/>
    </location>
</feature>
<evidence type="ECO:0000256" key="1">
    <source>
        <dbReference type="ARBA" id="ARBA00004370"/>
    </source>
</evidence>
<evidence type="ECO:0000256" key="3">
    <source>
        <dbReference type="ARBA" id="ARBA00023136"/>
    </source>
</evidence>
<dbReference type="PANTHER" id="PTHR20963">
    <property type="entry name" value="MULTIPLE INOSITOL POLYPHOSPHATE PHOSPHATASE-RELATED"/>
    <property type="match status" value="1"/>
</dbReference>
<evidence type="ECO:0000313" key="5">
    <source>
        <dbReference type="Proteomes" id="UP000037510"/>
    </source>
</evidence>
<dbReference type="Proteomes" id="UP000037510">
    <property type="component" value="Unassembled WGS sequence"/>
</dbReference>
<dbReference type="GO" id="GO:0003993">
    <property type="term" value="F:acid phosphatase activity"/>
    <property type="evidence" value="ECO:0007669"/>
    <property type="project" value="TreeGrafter"/>
</dbReference>
<dbReference type="STRING" id="104452.A0A0L7K4P6"/>
<dbReference type="AlphaFoldDB" id="A0A0L7K4P6"/>
<gene>
    <name evidence="4" type="ORF">OBRU01_25400</name>
</gene>
<feature type="non-terminal residue" evidence="4">
    <location>
        <position position="1"/>
    </location>
</feature>
<keyword evidence="2" id="KW-0732">Signal</keyword>
<dbReference type="InterPro" id="IPR029033">
    <property type="entry name" value="His_PPase_superfam"/>
</dbReference>
<reference evidence="4 5" key="1">
    <citation type="journal article" date="2015" name="Genome Biol. Evol.">
        <title>The genome of winter moth (Operophtera brumata) provides a genomic perspective on sexual dimorphism and phenology.</title>
        <authorList>
            <person name="Derks M.F."/>
            <person name="Smit S."/>
            <person name="Salis L."/>
            <person name="Schijlen E."/>
            <person name="Bossers A."/>
            <person name="Mateman C."/>
            <person name="Pijl A.S."/>
            <person name="de Ridder D."/>
            <person name="Groenen M.A."/>
            <person name="Visser M.E."/>
            <person name="Megens H.J."/>
        </authorList>
    </citation>
    <scope>NUCLEOTIDE SEQUENCE [LARGE SCALE GENOMIC DNA]</scope>
    <source>
        <strain evidence="4">WM2013NL</strain>
        <tissue evidence="4">Head and thorax</tissue>
    </source>
</reference>
<dbReference type="SUPFAM" id="SSF53254">
    <property type="entry name" value="Phosphoglycerate mutase-like"/>
    <property type="match status" value="1"/>
</dbReference>
<comment type="caution">
    <text evidence="4">The sequence shown here is derived from an EMBL/GenBank/DDBJ whole genome shotgun (WGS) entry which is preliminary data.</text>
</comment>
<proteinExistence type="predicted"/>
<dbReference type="Gene3D" id="3.40.50.1240">
    <property type="entry name" value="Phosphoglycerate mutase-like"/>
    <property type="match status" value="1"/>
</dbReference>
<comment type="subcellular location">
    <subcellularLocation>
        <location evidence="1">Membrane</location>
    </subcellularLocation>
</comment>
<name>A0A0L7K4P6_OPEBR</name>
<evidence type="ECO:0000256" key="2">
    <source>
        <dbReference type="ARBA" id="ARBA00022729"/>
    </source>
</evidence>
<dbReference type="EMBL" id="JTDY01010468">
    <property type="protein sequence ID" value="KOB58192.1"/>
    <property type="molecule type" value="Genomic_DNA"/>
</dbReference>
<protein>
    <submittedName>
        <fullName evidence="4">Putative multiple inositol polyphosphate phosphatase</fullName>
    </submittedName>
</protein>
<dbReference type="GO" id="GO:0016020">
    <property type="term" value="C:membrane"/>
    <property type="evidence" value="ECO:0007669"/>
    <property type="project" value="UniProtKB-SubCell"/>
</dbReference>
<keyword evidence="3" id="KW-0472">Membrane</keyword>